<comment type="caution">
    <text evidence="7">The sequence shown here is derived from an EMBL/GenBank/DDBJ whole genome shotgun (WGS) entry which is preliminary data.</text>
</comment>
<dbReference type="PROSITE" id="PS50261">
    <property type="entry name" value="G_PROTEIN_RECEP_F2_4"/>
    <property type="match status" value="1"/>
</dbReference>
<gene>
    <name evidence="7" type="ORF">QYM36_008619</name>
</gene>
<organism evidence="7 8">
    <name type="scientific">Artemia franciscana</name>
    <name type="common">Brine shrimp</name>
    <name type="synonym">Artemia sanfranciscana</name>
    <dbReference type="NCBI Taxonomy" id="6661"/>
    <lineage>
        <taxon>Eukaryota</taxon>
        <taxon>Metazoa</taxon>
        <taxon>Ecdysozoa</taxon>
        <taxon>Arthropoda</taxon>
        <taxon>Crustacea</taxon>
        <taxon>Branchiopoda</taxon>
        <taxon>Anostraca</taxon>
        <taxon>Artemiidae</taxon>
        <taxon>Artemia</taxon>
    </lineage>
</organism>
<evidence type="ECO:0000256" key="5">
    <source>
        <dbReference type="SAM" id="Phobius"/>
    </source>
</evidence>
<sequence>MTSFNQSCSHKDTCRQEDYEKVWASSIKRMTFNLKTPDWKSKNCMCDNDCSLYGDCCADAIQLNASISRAALDRFTCVTVQKTGSYYMIAKCPKSYHDDTVRLNCENVTNEQNVRDFALISPVTNEMLQLTYRNYYCAVCNSDNEDELLQIWKPKLVCSPPPKFPTSRATRLSARRIIDKLDWKDELGWFFPIHTKNSIVQYSCNIDSYELPPGFNPRPCQPSISNCVIRDPAMDIFCGAYAGYVEIDQQVYRNIHCALCNGLKNYSEFSCDIFSYDDGVRETPLASFPILFDLKSTDGNGDVGLRCGLGKLYDPFFKECRQIYCPEKNIFVLKDNKCIPKITETTMSVSAPSTSSFNDSTLPIKLQTCQKLLLNKGDYDLKANGSLYVPAYGRSYNLNEFQLVNDSAVICRDWVAVVLKFEPVFGWVTLICVIISEICLLIHIIIEFTVPNLTRKVPGKNLQCLCISLFVAFGFFLCVQFVPSDTGYCVVVAVLTHYSFLAAFFWTSAIAFDVFSSIISATKQLRQSRHSVWKFLLYSLWSWLTPLIIVAISAAIEWGDPNFYIALSYHPHYGKNVCWFGHRSALVVFFATPLVAIMVANLVFFTWSLFIIRFVSENLRKSFVLFSRLAILMGLSWIFGLIAGIFHWSFLWYFFIVLSALQGLYILIAFGAIPHVWNHFGNRKGLQFSSTGETYF</sequence>
<evidence type="ECO:0000256" key="2">
    <source>
        <dbReference type="ARBA" id="ARBA00022692"/>
    </source>
</evidence>
<dbReference type="Proteomes" id="UP001187531">
    <property type="component" value="Unassembled WGS sequence"/>
</dbReference>
<feature type="domain" description="G-protein coupled receptors family 2 profile 2" evidence="6">
    <location>
        <begin position="425"/>
        <end position="674"/>
    </location>
</feature>
<dbReference type="InterPro" id="IPR053231">
    <property type="entry name" value="GPCR_LN-TM7"/>
</dbReference>
<name>A0AA88HLJ9_ARTSF</name>
<dbReference type="InterPro" id="IPR000832">
    <property type="entry name" value="GPCR_2_secretin-like"/>
</dbReference>
<keyword evidence="8" id="KW-1185">Reference proteome</keyword>
<reference evidence="7" key="1">
    <citation type="submission" date="2023-07" db="EMBL/GenBank/DDBJ databases">
        <title>Chromosome-level genome assembly of Artemia franciscana.</title>
        <authorList>
            <person name="Jo E."/>
        </authorList>
    </citation>
    <scope>NUCLEOTIDE SEQUENCE</scope>
    <source>
        <tissue evidence="7">Whole body</tissue>
    </source>
</reference>
<dbReference type="GO" id="GO:0007166">
    <property type="term" value="P:cell surface receptor signaling pathway"/>
    <property type="evidence" value="ECO:0007669"/>
    <property type="project" value="InterPro"/>
</dbReference>
<dbReference type="EMBL" id="JAVRJZ010000013">
    <property type="protein sequence ID" value="KAK2714085.1"/>
    <property type="molecule type" value="Genomic_DNA"/>
</dbReference>
<dbReference type="AlphaFoldDB" id="A0AA88HLJ9"/>
<accession>A0AA88HLJ9</accession>
<evidence type="ECO:0000256" key="1">
    <source>
        <dbReference type="ARBA" id="ARBA00004141"/>
    </source>
</evidence>
<dbReference type="GO" id="GO:0016020">
    <property type="term" value="C:membrane"/>
    <property type="evidence" value="ECO:0007669"/>
    <property type="project" value="UniProtKB-SubCell"/>
</dbReference>
<dbReference type="InterPro" id="IPR017981">
    <property type="entry name" value="GPCR_2-like_7TM"/>
</dbReference>
<dbReference type="GO" id="GO:0004930">
    <property type="term" value="F:G protein-coupled receptor activity"/>
    <property type="evidence" value="ECO:0007669"/>
    <property type="project" value="InterPro"/>
</dbReference>
<comment type="subcellular location">
    <subcellularLocation>
        <location evidence="1">Membrane</location>
        <topology evidence="1">Multi-pass membrane protein</topology>
    </subcellularLocation>
</comment>
<feature type="transmembrane region" description="Helical" evidence="5">
    <location>
        <begin position="495"/>
        <end position="515"/>
    </location>
</feature>
<proteinExistence type="predicted"/>
<feature type="transmembrane region" description="Helical" evidence="5">
    <location>
        <begin position="585"/>
        <end position="611"/>
    </location>
</feature>
<feature type="transmembrane region" description="Helical" evidence="5">
    <location>
        <begin position="652"/>
        <end position="677"/>
    </location>
</feature>
<dbReference type="PANTHER" id="PTHR45902">
    <property type="entry name" value="LATROPHILIN RECEPTOR-LIKE PROTEIN A"/>
    <property type="match status" value="1"/>
</dbReference>
<keyword evidence="3 5" id="KW-1133">Transmembrane helix</keyword>
<keyword evidence="4 5" id="KW-0472">Membrane</keyword>
<evidence type="ECO:0000259" key="6">
    <source>
        <dbReference type="PROSITE" id="PS50261"/>
    </source>
</evidence>
<evidence type="ECO:0000256" key="4">
    <source>
        <dbReference type="ARBA" id="ARBA00023136"/>
    </source>
</evidence>
<evidence type="ECO:0000256" key="3">
    <source>
        <dbReference type="ARBA" id="ARBA00022989"/>
    </source>
</evidence>
<feature type="transmembrane region" description="Helical" evidence="5">
    <location>
        <begin position="535"/>
        <end position="556"/>
    </location>
</feature>
<feature type="transmembrane region" description="Helical" evidence="5">
    <location>
        <begin position="623"/>
        <end position="646"/>
    </location>
</feature>
<dbReference type="Gene3D" id="1.20.1070.10">
    <property type="entry name" value="Rhodopsin 7-helix transmembrane proteins"/>
    <property type="match status" value="1"/>
</dbReference>
<dbReference type="PANTHER" id="PTHR45902:SF5">
    <property type="entry name" value="G-PROTEIN COUPLED RECEPTORS FAMILY 2 PROFILE 2 DOMAIN-CONTAINING PROTEIN"/>
    <property type="match status" value="1"/>
</dbReference>
<evidence type="ECO:0000313" key="8">
    <source>
        <dbReference type="Proteomes" id="UP001187531"/>
    </source>
</evidence>
<dbReference type="CDD" id="cd15039">
    <property type="entry name" value="7tmB3_Methuselah-like"/>
    <property type="match status" value="1"/>
</dbReference>
<dbReference type="Pfam" id="PF00002">
    <property type="entry name" value="7tm_2"/>
    <property type="match status" value="1"/>
</dbReference>
<feature type="transmembrane region" description="Helical" evidence="5">
    <location>
        <begin position="462"/>
        <end position="483"/>
    </location>
</feature>
<evidence type="ECO:0000313" key="7">
    <source>
        <dbReference type="EMBL" id="KAK2714085.1"/>
    </source>
</evidence>
<feature type="transmembrane region" description="Helical" evidence="5">
    <location>
        <begin position="424"/>
        <end position="450"/>
    </location>
</feature>
<keyword evidence="2 5" id="KW-0812">Transmembrane</keyword>
<protein>
    <recommendedName>
        <fullName evidence="6">G-protein coupled receptors family 2 profile 2 domain-containing protein</fullName>
    </recommendedName>
</protein>